<proteinExistence type="predicted"/>
<dbReference type="RefSeq" id="WP_377004727.1">
    <property type="nucleotide sequence ID" value="NZ_JBHSGG010000030.1"/>
</dbReference>
<dbReference type="Pfam" id="PF04325">
    <property type="entry name" value="DUF465"/>
    <property type="match status" value="1"/>
</dbReference>
<reference evidence="2" key="1">
    <citation type="journal article" date="2019" name="Int. J. Syst. Evol. Microbiol.">
        <title>The Global Catalogue of Microorganisms (GCM) 10K type strain sequencing project: providing services to taxonomists for standard genome sequencing and annotation.</title>
        <authorList>
            <consortium name="The Broad Institute Genomics Platform"/>
            <consortium name="The Broad Institute Genome Sequencing Center for Infectious Disease"/>
            <person name="Wu L."/>
            <person name="Ma J."/>
        </authorList>
    </citation>
    <scope>NUCLEOTIDE SEQUENCE [LARGE SCALE GENOMIC DNA]</scope>
    <source>
        <strain evidence="2">CGMCC 1.13574</strain>
    </source>
</reference>
<dbReference type="EMBL" id="JBHSGG010000030">
    <property type="protein sequence ID" value="MFC4728689.1"/>
    <property type="molecule type" value="Genomic_DNA"/>
</dbReference>
<evidence type="ECO:0000313" key="1">
    <source>
        <dbReference type="EMBL" id="MFC4728689.1"/>
    </source>
</evidence>
<dbReference type="InterPro" id="IPR038444">
    <property type="entry name" value="DUF465_sf"/>
</dbReference>
<gene>
    <name evidence="1" type="ORF">ACFO3Q_10960</name>
</gene>
<comment type="caution">
    <text evidence="1">The sequence shown here is derived from an EMBL/GenBank/DDBJ whole genome shotgun (WGS) entry which is preliminary data.</text>
</comment>
<dbReference type="InterPro" id="IPR007420">
    <property type="entry name" value="DUF465"/>
</dbReference>
<accession>A0ABV9NNJ3</accession>
<sequence length="69" mass="7969">MLRPPDPADVARRLTELRLEHRDLDAAIARMAEARDADQIALRRLKKRKLLLRDCIARLESQLIPDLDA</sequence>
<protein>
    <submittedName>
        <fullName evidence="1">YdcH family protein</fullName>
    </submittedName>
</protein>
<name>A0ABV9NNJ3_9GAMM</name>
<dbReference type="Proteomes" id="UP001595892">
    <property type="component" value="Unassembled WGS sequence"/>
</dbReference>
<organism evidence="1 2">
    <name type="scientific">Coralloluteibacterium thermophilum</name>
    <dbReference type="NCBI Taxonomy" id="2707049"/>
    <lineage>
        <taxon>Bacteria</taxon>
        <taxon>Pseudomonadati</taxon>
        <taxon>Pseudomonadota</taxon>
        <taxon>Gammaproteobacteria</taxon>
        <taxon>Lysobacterales</taxon>
        <taxon>Lysobacteraceae</taxon>
        <taxon>Coralloluteibacterium</taxon>
    </lineage>
</organism>
<keyword evidence="2" id="KW-1185">Reference proteome</keyword>
<dbReference type="Gene3D" id="6.10.280.50">
    <property type="match status" value="1"/>
</dbReference>
<evidence type="ECO:0000313" key="2">
    <source>
        <dbReference type="Proteomes" id="UP001595892"/>
    </source>
</evidence>